<feature type="transmembrane region" description="Helical" evidence="2">
    <location>
        <begin position="39"/>
        <end position="60"/>
    </location>
</feature>
<keyword evidence="3" id="KW-0732">Signal</keyword>
<keyword evidence="5" id="KW-1185">Reference proteome</keyword>
<evidence type="ECO:0000313" key="5">
    <source>
        <dbReference type="Proteomes" id="UP000075880"/>
    </source>
</evidence>
<keyword evidence="2" id="KW-1133">Transmembrane helix</keyword>
<accession>A0AAG5CU86</accession>
<evidence type="ECO:0000256" key="1">
    <source>
        <dbReference type="SAM" id="MobiDB-lite"/>
    </source>
</evidence>
<feature type="signal peptide" evidence="3">
    <location>
        <begin position="1"/>
        <end position="22"/>
    </location>
</feature>
<reference evidence="4" key="1">
    <citation type="submission" date="2024-04" db="UniProtKB">
        <authorList>
            <consortium name="EnsemblMetazoa"/>
        </authorList>
    </citation>
    <scope>IDENTIFICATION</scope>
    <source>
        <strain evidence="4">EBRO</strain>
    </source>
</reference>
<evidence type="ECO:0000256" key="2">
    <source>
        <dbReference type="SAM" id="Phobius"/>
    </source>
</evidence>
<feature type="region of interest" description="Disordered" evidence="1">
    <location>
        <begin position="103"/>
        <end position="123"/>
    </location>
</feature>
<dbReference type="EnsemblMetazoa" id="ENSAATROPT002503">
    <property type="protein sequence ID" value="ENSAATROPP002401"/>
    <property type="gene ID" value="ENSAATROPG001976"/>
</dbReference>
<evidence type="ECO:0000313" key="4">
    <source>
        <dbReference type="EnsemblMetazoa" id="ENSAATROPP002401"/>
    </source>
</evidence>
<keyword evidence="2" id="KW-0472">Membrane</keyword>
<evidence type="ECO:0008006" key="6">
    <source>
        <dbReference type="Google" id="ProtNLM"/>
    </source>
</evidence>
<feature type="chain" id="PRO_5042552396" description="G-protein coupled receptors family 1 profile domain-containing protein" evidence="3">
    <location>
        <begin position="23"/>
        <end position="142"/>
    </location>
</feature>
<proteinExistence type="predicted"/>
<keyword evidence="2" id="KW-0812">Transmembrane</keyword>
<evidence type="ECO:0000256" key="3">
    <source>
        <dbReference type="SAM" id="SignalP"/>
    </source>
</evidence>
<protein>
    <recommendedName>
        <fullName evidence="6">G-protein coupled receptors family 1 profile domain-containing protein</fullName>
    </recommendedName>
</protein>
<sequence>MLIHRGCLIVLGILTMINSGRGQLNPATADDVVKSRQKRIAFTVNSAMGIIFAIAVPLGIPDRNLFMSYNFEGNYNSPADANIYSEGFANFIKGIVEPLTAPSRPPESFGIRKRSTKTHDQPPVTAQITRRQIYKMIRKQLQ</sequence>
<organism evidence="4 5">
    <name type="scientific">Anopheles atroparvus</name>
    <name type="common">European mosquito</name>
    <dbReference type="NCBI Taxonomy" id="41427"/>
    <lineage>
        <taxon>Eukaryota</taxon>
        <taxon>Metazoa</taxon>
        <taxon>Ecdysozoa</taxon>
        <taxon>Arthropoda</taxon>
        <taxon>Hexapoda</taxon>
        <taxon>Insecta</taxon>
        <taxon>Pterygota</taxon>
        <taxon>Neoptera</taxon>
        <taxon>Endopterygota</taxon>
        <taxon>Diptera</taxon>
        <taxon>Nematocera</taxon>
        <taxon>Culicoidea</taxon>
        <taxon>Culicidae</taxon>
        <taxon>Anophelinae</taxon>
        <taxon>Anopheles</taxon>
    </lineage>
</organism>
<name>A0AAG5CU86_ANOAO</name>
<dbReference type="Proteomes" id="UP000075880">
    <property type="component" value="Unassembled WGS sequence"/>
</dbReference>
<dbReference type="AlphaFoldDB" id="A0AAG5CU86"/>